<dbReference type="AlphaFoldDB" id="A0A2N0QZF6"/>
<feature type="domain" description="FAD-binding" evidence="5">
    <location>
        <begin position="345"/>
        <end position="391"/>
    </location>
</feature>
<organism evidence="6 7">
    <name type="scientific">Rhizophagus irregularis</name>
    <dbReference type="NCBI Taxonomy" id="588596"/>
    <lineage>
        <taxon>Eukaryota</taxon>
        <taxon>Fungi</taxon>
        <taxon>Fungi incertae sedis</taxon>
        <taxon>Mucoromycota</taxon>
        <taxon>Glomeromycotina</taxon>
        <taxon>Glomeromycetes</taxon>
        <taxon>Glomerales</taxon>
        <taxon>Glomeraceae</taxon>
        <taxon>Rhizophagus</taxon>
    </lineage>
</organism>
<dbReference type="VEuPathDB" id="FungiDB:RhiirA1_500845"/>
<dbReference type="Pfam" id="PF01494">
    <property type="entry name" value="FAD_binding_3"/>
    <property type="match status" value="1"/>
</dbReference>
<dbReference type="GO" id="GO:0071949">
    <property type="term" value="F:FAD binding"/>
    <property type="evidence" value="ECO:0007669"/>
    <property type="project" value="InterPro"/>
</dbReference>
<name>A0A2N0QZF6_9GLOM</name>
<evidence type="ECO:0000256" key="1">
    <source>
        <dbReference type="ARBA" id="ARBA00022630"/>
    </source>
</evidence>
<protein>
    <submittedName>
        <fullName evidence="6">FAD/NAD(P)-binding domain-containing protein</fullName>
    </submittedName>
</protein>
<reference evidence="6 7" key="2">
    <citation type="submission" date="2017-10" db="EMBL/GenBank/DDBJ databases">
        <title>Genome analyses suggest a sexual origin of heterokaryosis in a supposedly ancient asexual fungus.</title>
        <authorList>
            <person name="Corradi N."/>
            <person name="Sedzielewska K."/>
            <person name="Noel J."/>
            <person name="Charron P."/>
            <person name="Farinelli L."/>
            <person name="Marton T."/>
            <person name="Kruger M."/>
            <person name="Pelin A."/>
            <person name="Brachmann A."/>
            <person name="Corradi N."/>
        </authorList>
    </citation>
    <scope>NUCLEOTIDE SEQUENCE [LARGE SCALE GENOMIC DNA]</scope>
    <source>
        <strain evidence="6 7">A1</strain>
    </source>
</reference>
<dbReference type="EMBL" id="LLXH01002144">
    <property type="protein sequence ID" value="PKC56443.1"/>
    <property type="molecule type" value="Genomic_DNA"/>
</dbReference>
<keyword evidence="4" id="KW-0503">Monooxygenase</keyword>
<dbReference type="Proteomes" id="UP000232688">
    <property type="component" value="Unassembled WGS sequence"/>
</dbReference>
<dbReference type="Gene3D" id="3.50.50.60">
    <property type="entry name" value="FAD/NAD(P)-binding domain"/>
    <property type="match status" value="2"/>
</dbReference>
<evidence type="ECO:0000256" key="4">
    <source>
        <dbReference type="ARBA" id="ARBA00023033"/>
    </source>
</evidence>
<dbReference type="SUPFAM" id="SSF51905">
    <property type="entry name" value="FAD/NAD(P)-binding domain"/>
    <property type="match status" value="2"/>
</dbReference>
<comment type="caution">
    <text evidence="6">The sequence shown here is derived from an EMBL/GenBank/DDBJ whole genome shotgun (WGS) entry which is preliminary data.</text>
</comment>
<evidence type="ECO:0000256" key="3">
    <source>
        <dbReference type="ARBA" id="ARBA00023002"/>
    </source>
</evidence>
<evidence type="ECO:0000259" key="5">
    <source>
        <dbReference type="Pfam" id="PF01494"/>
    </source>
</evidence>
<proteinExistence type="predicted"/>
<dbReference type="InterPro" id="IPR002938">
    <property type="entry name" value="FAD-bd"/>
</dbReference>
<dbReference type="VEuPathDB" id="FungiDB:FUN_017069"/>
<dbReference type="InterPro" id="IPR036188">
    <property type="entry name" value="FAD/NAD-bd_sf"/>
</dbReference>
<evidence type="ECO:0000313" key="7">
    <source>
        <dbReference type="Proteomes" id="UP000232688"/>
    </source>
</evidence>
<accession>A0A2N0QZF6</accession>
<dbReference type="PANTHER" id="PTHR47178">
    <property type="entry name" value="MONOOXYGENASE, FAD-BINDING"/>
    <property type="match status" value="1"/>
</dbReference>
<reference evidence="6 7" key="1">
    <citation type="submission" date="2017-10" db="EMBL/GenBank/DDBJ databases">
        <title>Extensive intraspecific genome diversity in a model arbuscular mycorrhizal fungus.</title>
        <authorList>
            <person name="Chen E.C.H."/>
            <person name="Morin E."/>
            <person name="Baudet D."/>
            <person name="Noel J."/>
            <person name="Ndikumana S."/>
            <person name="Charron P."/>
            <person name="St-Onge C."/>
            <person name="Giorgi J."/>
            <person name="Grigoriev I.V."/>
            <person name="Roux C."/>
            <person name="Martin F.M."/>
            <person name="Corradi N."/>
        </authorList>
    </citation>
    <scope>NUCLEOTIDE SEQUENCE [LARGE SCALE GENOMIC DNA]</scope>
    <source>
        <strain evidence="6 7">A1</strain>
    </source>
</reference>
<dbReference type="GO" id="GO:0004497">
    <property type="term" value="F:monooxygenase activity"/>
    <property type="evidence" value="ECO:0007669"/>
    <property type="project" value="UniProtKB-KW"/>
</dbReference>
<dbReference type="PANTHER" id="PTHR47178:SF6">
    <property type="entry name" value="FAD-BINDING DOMAIN-CONTAINING PROTEIN"/>
    <property type="match status" value="1"/>
</dbReference>
<keyword evidence="2" id="KW-0274">FAD</keyword>
<keyword evidence="1" id="KW-0285">Flavoprotein</keyword>
<dbReference type="PRINTS" id="PR00420">
    <property type="entry name" value="RNGMNOXGNASE"/>
</dbReference>
<keyword evidence="3" id="KW-0560">Oxidoreductase</keyword>
<dbReference type="VEuPathDB" id="FungiDB:RhiirFUN_021428"/>
<evidence type="ECO:0000313" key="6">
    <source>
        <dbReference type="EMBL" id="PKC56443.1"/>
    </source>
</evidence>
<gene>
    <name evidence="6" type="ORF">RhiirA1_500845</name>
</gene>
<evidence type="ECO:0000256" key="2">
    <source>
        <dbReference type="ARBA" id="ARBA00022827"/>
    </source>
</evidence>
<sequence>MQQEKIPTVIIIGAGLGRLTLYHSLIKKKDKKEFNVKIFERESGPKDRWQGYHIGFKSQGFKSLMNCIPSSVALNLPKAIPNPVPGVEYHGTSFSDHEGNLLLRPPFKQFKNIYEIAEIPDRFLSGTIAYRDRLRDVLLENVPVQWGKKLVRYEETDEGVWVNFDDGSREFCDILVDASGINSPIRKQKIPELQINDIGTTYAVASAVVPKHLMDRLIKVNGNSVIQKLLGLNGDSTFIGLRLIPIEQEQNFKNKNHSDELHYRITMFYFYSSELDNEEIEKINNNPALVVEHIKNMIRKLRPECEMTNILLELWDLVPKAVPKESEDFPFKTYNPIQLRKVRDINLLTINSWTSSRVTLIGDAAHAMSPYLGLGTTHAIQDAEALSQALLNYSPENYISYKKEFNVKIFERESGPKDRWQGYHVGFTSQGFKSLMNFIPSSVALNLPKAIPNPVPDVEYHGVSANDHEGNLLLRPLFKQFKNFSEIAEIPDHFLSVTVAYRDRLRDVLLENVPVQWGKKLVRYEETDEGVWVNFDDGSREFCDILVDASGVNFPVRKQKIPELQINDIGATFVVANVVVPKHLIDRLIKVNGNSLIQKTLGLNRDSTLIALRLIPIEQDNSDELHYRTMIAYFYSSELDNEETEKFKVDDNNPASVVEHVKNMI</sequence>